<keyword evidence="2" id="KW-1185">Reference proteome</keyword>
<protein>
    <submittedName>
        <fullName evidence="1">Uncharacterized protein</fullName>
    </submittedName>
</protein>
<accession>A0ABY5LDH3</accession>
<dbReference type="RefSeq" id="WP_256507918.1">
    <property type="nucleotide sequence ID" value="NZ_CP101740.1"/>
</dbReference>
<dbReference type="Proteomes" id="UP001058533">
    <property type="component" value="Chromosome"/>
</dbReference>
<gene>
    <name evidence="1" type="ORF">NMP03_07840</name>
</gene>
<evidence type="ECO:0000313" key="2">
    <source>
        <dbReference type="Proteomes" id="UP001058533"/>
    </source>
</evidence>
<proteinExistence type="predicted"/>
<name>A0ABY5LDH3_9SPHN</name>
<reference evidence="1" key="1">
    <citation type="submission" date="2022-07" db="EMBL/GenBank/DDBJ databases">
        <title>Sphingomonas sp. nov., a novel bacterium isolated from the north slope of the Mount Everest.</title>
        <authorList>
            <person name="Cui X."/>
            <person name="Liu Y."/>
        </authorList>
    </citation>
    <scope>NUCLEOTIDE SEQUENCE</scope>
    <source>
        <strain evidence="1">S5-59</strain>
    </source>
</reference>
<dbReference type="EMBL" id="CP101740">
    <property type="protein sequence ID" value="UUL84083.1"/>
    <property type="molecule type" value="Genomic_DNA"/>
</dbReference>
<sequence length="104" mass="11082">MLLVANAPTAVRTSNGRRRTVPLFEALLLRLATGQTSRRTSPTAFLRLVIECAAVEPEPDQPAPTPNPALICARQQLDAAIMSNTNAAIDDAIVAYMAALPTAR</sequence>
<organism evidence="1 2">
    <name type="scientific">Sphingomonas qomolangmaensis</name>
    <dbReference type="NCBI Taxonomy" id="2918765"/>
    <lineage>
        <taxon>Bacteria</taxon>
        <taxon>Pseudomonadati</taxon>
        <taxon>Pseudomonadota</taxon>
        <taxon>Alphaproteobacteria</taxon>
        <taxon>Sphingomonadales</taxon>
        <taxon>Sphingomonadaceae</taxon>
        <taxon>Sphingomonas</taxon>
    </lineage>
</organism>
<evidence type="ECO:0000313" key="1">
    <source>
        <dbReference type="EMBL" id="UUL84083.1"/>
    </source>
</evidence>